<gene>
    <name evidence="2" type="ORF">IB286_10685</name>
</gene>
<organism evidence="2 3">
    <name type="scientific">Spongiibacter pelagi</name>
    <dbReference type="NCBI Taxonomy" id="2760804"/>
    <lineage>
        <taxon>Bacteria</taxon>
        <taxon>Pseudomonadati</taxon>
        <taxon>Pseudomonadota</taxon>
        <taxon>Gammaproteobacteria</taxon>
        <taxon>Cellvibrionales</taxon>
        <taxon>Spongiibacteraceae</taxon>
        <taxon>Spongiibacter</taxon>
    </lineage>
</organism>
<feature type="signal peptide" evidence="1">
    <location>
        <begin position="1"/>
        <end position="28"/>
    </location>
</feature>
<keyword evidence="1" id="KW-0732">Signal</keyword>
<evidence type="ECO:0000256" key="1">
    <source>
        <dbReference type="SAM" id="SignalP"/>
    </source>
</evidence>
<dbReference type="RefSeq" id="WP_190765344.1">
    <property type="nucleotide sequence ID" value="NZ_JACXLD010000005.1"/>
</dbReference>
<keyword evidence="3" id="KW-1185">Reference proteome</keyword>
<feature type="chain" id="PRO_5037272698" description="Lipoprotein" evidence="1">
    <location>
        <begin position="29"/>
        <end position="218"/>
    </location>
</feature>
<accession>A0A927C1C6</accession>
<protein>
    <recommendedName>
        <fullName evidence="4">Lipoprotein</fullName>
    </recommendedName>
</protein>
<dbReference type="Proteomes" id="UP000610558">
    <property type="component" value="Unassembled WGS sequence"/>
</dbReference>
<comment type="caution">
    <text evidence="2">The sequence shown here is derived from an EMBL/GenBank/DDBJ whole genome shotgun (WGS) entry which is preliminary data.</text>
</comment>
<reference evidence="2" key="1">
    <citation type="submission" date="2020-09" db="EMBL/GenBank/DDBJ databases">
        <authorList>
            <person name="Yoon J.-W."/>
        </authorList>
    </citation>
    <scope>NUCLEOTIDE SEQUENCE</scope>
    <source>
        <strain evidence="2">KMU-158</strain>
    </source>
</reference>
<dbReference type="PROSITE" id="PS51257">
    <property type="entry name" value="PROKAR_LIPOPROTEIN"/>
    <property type="match status" value="1"/>
</dbReference>
<evidence type="ECO:0008006" key="4">
    <source>
        <dbReference type="Google" id="ProtNLM"/>
    </source>
</evidence>
<evidence type="ECO:0000313" key="3">
    <source>
        <dbReference type="Proteomes" id="UP000610558"/>
    </source>
</evidence>
<evidence type="ECO:0000313" key="2">
    <source>
        <dbReference type="EMBL" id="MBD2859470.1"/>
    </source>
</evidence>
<proteinExistence type="predicted"/>
<dbReference type="AlphaFoldDB" id="A0A927C1C6"/>
<sequence length="218" mass="24332">MNFISKIKILASLSVLVLLVGCGTPAQIAEPSVSTYSNLAYQGKTVNYDIFYAQPKPGLFSDGEMLPMVPFDAQEKSPLAEFVTEDIQAFMEEHGPVGLMPTDYEKSDFLLVAKITATKKAGPAWSDFKSGKSFLMSLLTFTFAPSYHDITANYEVEYDLYKHGRQVFSRAYNVNDSVPHEQSDLAHLRHLSEKPKALFRKTLSATLDDFYKSASAYL</sequence>
<dbReference type="EMBL" id="JACXLD010000005">
    <property type="protein sequence ID" value="MBD2859470.1"/>
    <property type="molecule type" value="Genomic_DNA"/>
</dbReference>
<name>A0A927C1C6_9GAMM</name>